<accession>A0ABD1KYY3</accession>
<evidence type="ECO:0000313" key="10">
    <source>
        <dbReference type="EMBL" id="KAL2104363.1"/>
    </source>
</evidence>
<dbReference type="Proteomes" id="UP001591681">
    <property type="component" value="Unassembled WGS sequence"/>
</dbReference>
<feature type="compositionally biased region" description="Low complexity" evidence="8">
    <location>
        <begin position="497"/>
        <end position="522"/>
    </location>
</feature>
<comment type="subcellular location">
    <subcellularLocation>
        <location evidence="1">Secreted</location>
    </subcellularLocation>
</comment>
<evidence type="ECO:0000256" key="1">
    <source>
        <dbReference type="ARBA" id="ARBA00004613"/>
    </source>
</evidence>
<feature type="domain" description="VWFA" evidence="9">
    <location>
        <begin position="155"/>
        <end position="342"/>
    </location>
</feature>
<dbReference type="PANTHER" id="PTHR10338">
    <property type="entry name" value="INTER-ALPHA-TRYPSIN INHIBITOR HEAVY CHAIN FAMILY MEMBER"/>
    <property type="match status" value="1"/>
</dbReference>
<feature type="region of interest" description="Disordered" evidence="8">
    <location>
        <begin position="488"/>
        <end position="664"/>
    </location>
</feature>
<dbReference type="InterPro" id="IPR050934">
    <property type="entry name" value="ITIH"/>
</dbReference>
<evidence type="ECO:0000256" key="5">
    <source>
        <dbReference type="ARBA" id="ARBA00022729"/>
    </source>
</evidence>
<dbReference type="InterPro" id="IPR002035">
    <property type="entry name" value="VWF_A"/>
</dbReference>
<evidence type="ECO:0000256" key="8">
    <source>
        <dbReference type="SAM" id="MobiDB-lite"/>
    </source>
</evidence>
<evidence type="ECO:0000313" key="11">
    <source>
        <dbReference type="Proteomes" id="UP001591681"/>
    </source>
</evidence>
<evidence type="ECO:0000256" key="7">
    <source>
        <dbReference type="ARBA" id="ARBA00023180"/>
    </source>
</evidence>
<protein>
    <recommendedName>
        <fullName evidence="9">VWFA domain-containing protein</fullName>
    </recommendedName>
</protein>
<gene>
    <name evidence="10" type="ORF">ACEWY4_001231</name>
</gene>
<keyword evidence="5" id="KW-0732">Signal</keyword>
<dbReference type="AlphaFoldDB" id="A0ABD1KYY3"/>
<evidence type="ECO:0000256" key="4">
    <source>
        <dbReference type="ARBA" id="ARBA00022690"/>
    </source>
</evidence>
<reference evidence="10 11" key="1">
    <citation type="submission" date="2024-09" db="EMBL/GenBank/DDBJ databases">
        <title>A chromosome-level genome assembly of Gray's grenadier anchovy, Coilia grayii.</title>
        <authorList>
            <person name="Fu Z."/>
        </authorList>
    </citation>
    <scope>NUCLEOTIDE SEQUENCE [LARGE SCALE GENOMIC DNA]</scope>
    <source>
        <strain evidence="10">G4</strain>
        <tissue evidence="10">Muscle</tissue>
    </source>
</reference>
<feature type="compositionally biased region" description="Pro residues" evidence="8">
    <location>
        <begin position="570"/>
        <end position="579"/>
    </location>
</feature>
<evidence type="ECO:0000256" key="6">
    <source>
        <dbReference type="ARBA" id="ARBA00022900"/>
    </source>
</evidence>
<evidence type="ECO:0000256" key="3">
    <source>
        <dbReference type="ARBA" id="ARBA00022525"/>
    </source>
</evidence>
<dbReference type="EMBL" id="JBHFQA010000001">
    <property type="protein sequence ID" value="KAL2104363.1"/>
    <property type="molecule type" value="Genomic_DNA"/>
</dbReference>
<proteinExistence type="inferred from homology"/>
<organism evidence="10 11">
    <name type="scientific">Coilia grayii</name>
    <name type="common">Gray's grenadier anchovy</name>
    <dbReference type="NCBI Taxonomy" id="363190"/>
    <lineage>
        <taxon>Eukaryota</taxon>
        <taxon>Metazoa</taxon>
        <taxon>Chordata</taxon>
        <taxon>Craniata</taxon>
        <taxon>Vertebrata</taxon>
        <taxon>Euteleostomi</taxon>
        <taxon>Actinopterygii</taxon>
        <taxon>Neopterygii</taxon>
        <taxon>Teleostei</taxon>
        <taxon>Clupei</taxon>
        <taxon>Clupeiformes</taxon>
        <taxon>Clupeoidei</taxon>
        <taxon>Engraulidae</taxon>
        <taxon>Coilinae</taxon>
        <taxon>Coilia</taxon>
    </lineage>
</organism>
<sequence>MEKFRVAVSVPSEARMSFTLVYEELLSRRLGRYELALGLRLGQPVQNLTVDVSISEPSGINFIKALPLRTSRLLTKTGDRDPPASTQVQQSSHCAHVHYSPSPQQQLSSDPKGLNADFIIHYDSEHKDLMGDIQVHDGYFVHYFAPRDLPVVPKDVIFVIDISGSMIGTKMKQTKQAMYTILAELREGDFFNIITFSDKVHTWKNGRTVQATRHNIRDAKEFIRKTTAEGWTNINAALLTAAQLLNPSSASPLPRFPPSSRRVPLVIFLTDGEATIGVTAGDTILRNAQAALGMATLFGLAFGDDADYPLLRRLSLENRGVARMVHEDADAALQLTGFYREVASPLLSDVQLAYLEPQASQLTRTLFPHYFQGSELVVVGRLKRGAQQLKVALSASDAMQKMHLERELEPPPLTLTDRVTPTCQAVGRSGASFIRRLWAYFTIKELLLARANSSEAGLQRLLTEKATNLSLAYNFITPVTSLVVVKPDVDDTPTPKPTMAPSSSSTTMSSTISASTRMTTMSPANRTSTPSSKAVVPPSSRQPRPALTLQPHPPPPPGLHTTGRPSGPAAAPPSAPPSPRKTTTTTALPTTPALSSKSTSPLLLSSLKATPPSSTSATDKTTVAPGSAPVSTKDSSTSDTDEGTMADLDPQQLPAAEPLPSEDDSINVNIATLVAATFMPMPGVTNAPKPWEAAGLLDVSTAIQVQEKDIDHLKDYEATYDYDYDYDHHQEIAFESWDQNSSLESPTTLSSVRVFSSSVDGDPHFVVQLQKLQQNLCFTIDGNPSDVLRLVEDPEKDIIVDGRLFLAPSKQGVEDRTRTYFDQITITAASVLITMTLDAIIIKREELVVLPTNQTGSLTRPGLRVVMDVHEGCWVELGVEVRFLVLFHHYLHPSYLQMPHLGFYIANGQGLSTLTQGLLGQFQHMHLEVVPLGDRDTDVSQLRYPRPGPTHGWEAVGALGLLKHGDQLLMVSMQDKRLKDSVGRRHAAQCWVLPKPQVESLLSHPYDSYVVKHM</sequence>
<feature type="compositionally biased region" description="Low complexity" evidence="8">
    <location>
        <begin position="559"/>
        <end position="569"/>
    </location>
</feature>
<dbReference type="FunFam" id="3.40.50.410:FF:000013">
    <property type="entry name" value="inter-alpha-trypsin inhibitor heavy chain H2"/>
    <property type="match status" value="1"/>
</dbReference>
<dbReference type="SMART" id="SM00327">
    <property type="entry name" value="VWA"/>
    <property type="match status" value="1"/>
</dbReference>
<comment type="similarity">
    <text evidence="2">Belongs to the ITIH family.</text>
</comment>
<feature type="region of interest" description="Disordered" evidence="8">
    <location>
        <begin position="75"/>
        <end position="110"/>
    </location>
</feature>
<keyword evidence="3" id="KW-0964">Secreted</keyword>
<keyword evidence="4" id="KW-0646">Protease inhibitor</keyword>
<dbReference type="InterPro" id="IPR036465">
    <property type="entry name" value="vWFA_dom_sf"/>
</dbReference>
<dbReference type="GO" id="GO:0004867">
    <property type="term" value="F:serine-type endopeptidase inhibitor activity"/>
    <property type="evidence" value="ECO:0007669"/>
    <property type="project" value="UniProtKB-KW"/>
</dbReference>
<feature type="compositionally biased region" description="Low complexity" evidence="8">
    <location>
        <begin position="100"/>
        <end position="110"/>
    </location>
</feature>
<dbReference type="GO" id="GO:0005576">
    <property type="term" value="C:extracellular region"/>
    <property type="evidence" value="ECO:0007669"/>
    <property type="project" value="UniProtKB-SubCell"/>
</dbReference>
<dbReference type="Pfam" id="PF00092">
    <property type="entry name" value="VWA"/>
    <property type="match status" value="1"/>
</dbReference>
<keyword evidence="7" id="KW-0325">Glycoprotein</keyword>
<name>A0ABD1KYY3_9TELE</name>
<keyword evidence="6" id="KW-0722">Serine protease inhibitor</keyword>
<dbReference type="Pfam" id="PF06668">
    <property type="entry name" value="ITI_HC_C"/>
    <property type="match status" value="1"/>
</dbReference>
<dbReference type="Gene3D" id="3.40.50.410">
    <property type="entry name" value="von Willebrand factor, type A domain"/>
    <property type="match status" value="1"/>
</dbReference>
<dbReference type="InterPro" id="IPR010600">
    <property type="entry name" value="ITI_HC_C"/>
</dbReference>
<feature type="compositionally biased region" description="Polar residues" evidence="8">
    <location>
        <begin position="523"/>
        <end position="532"/>
    </location>
</feature>
<keyword evidence="11" id="KW-1185">Reference proteome</keyword>
<dbReference type="PANTHER" id="PTHR10338:SF155">
    <property type="entry name" value="INTER-ALPHA-TRYPSIN INHIBITOR HEAVY CHAIN H6"/>
    <property type="match status" value="1"/>
</dbReference>
<feature type="compositionally biased region" description="Low complexity" evidence="8">
    <location>
        <begin position="580"/>
        <end position="622"/>
    </location>
</feature>
<dbReference type="PROSITE" id="PS50234">
    <property type="entry name" value="VWFA"/>
    <property type="match status" value="1"/>
</dbReference>
<evidence type="ECO:0000259" key="9">
    <source>
        <dbReference type="PROSITE" id="PS50234"/>
    </source>
</evidence>
<evidence type="ECO:0000256" key="2">
    <source>
        <dbReference type="ARBA" id="ARBA00010158"/>
    </source>
</evidence>
<dbReference type="SUPFAM" id="SSF53300">
    <property type="entry name" value="vWA-like"/>
    <property type="match status" value="1"/>
</dbReference>
<feature type="compositionally biased region" description="Polar residues" evidence="8">
    <location>
        <begin position="84"/>
        <end position="93"/>
    </location>
</feature>
<comment type="caution">
    <text evidence="10">The sequence shown here is derived from an EMBL/GenBank/DDBJ whole genome shotgun (WGS) entry which is preliminary data.</text>
</comment>